<protein>
    <submittedName>
        <fullName evidence="2">Uncharacterized protein</fullName>
    </submittedName>
</protein>
<evidence type="ECO:0000313" key="3">
    <source>
        <dbReference type="Proteomes" id="UP000306509"/>
    </source>
</evidence>
<keyword evidence="1" id="KW-0472">Membrane</keyword>
<proteinExistence type="predicted"/>
<dbReference type="AlphaFoldDB" id="A0A4U8QCD1"/>
<dbReference type="Proteomes" id="UP000306509">
    <property type="component" value="Unassembled WGS sequence"/>
</dbReference>
<reference evidence="2 3" key="1">
    <citation type="journal article" date="2019" name="Anaerobe">
        <title>Detection of Robinsoniella peoriensis in multiple bone samples of a trauma patient.</title>
        <authorList>
            <person name="Schrottner P."/>
            <person name="Hartwich K."/>
            <person name="Bunk B."/>
            <person name="Schober I."/>
            <person name="Helbig S."/>
            <person name="Rudolph W.W."/>
            <person name="Gunzer F."/>
        </authorList>
    </citation>
    <scope>NUCLEOTIDE SEQUENCE [LARGE SCALE GENOMIC DNA]</scope>
    <source>
        <strain evidence="2 3">DSM 106044</strain>
    </source>
</reference>
<keyword evidence="1" id="KW-0812">Transmembrane</keyword>
<keyword evidence="1" id="KW-1133">Transmembrane helix</keyword>
<dbReference type="RefSeq" id="WP_138001591.1">
    <property type="nucleotide sequence ID" value="NZ_QGQD01000006.1"/>
</dbReference>
<sequence>MKKVSKGKRGYILSQKKKRGLITFILFLIPVIIFVTGLIQTGTRLNMFTFVAVMGCLPASRSAVGMVMMFMQRPISEEIYQKIQSHVKDMVCAYELTITAYEKNTPIDSLVVCGTHVIGYSSSPKADPSFSEKHIKEILKGNGYKSNVKIFTDLKHYLERIDMLYPKKEELEAEGTFTPSEDYPDLSRSELMKHVILAISL</sequence>
<evidence type="ECO:0000256" key="1">
    <source>
        <dbReference type="SAM" id="Phobius"/>
    </source>
</evidence>
<comment type="caution">
    <text evidence="2">The sequence shown here is derived from an EMBL/GenBank/DDBJ whole genome shotgun (WGS) entry which is preliminary data.</text>
</comment>
<organism evidence="2 3">
    <name type="scientific">Robinsoniella peoriensis</name>
    <dbReference type="NCBI Taxonomy" id="180332"/>
    <lineage>
        <taxon>Bacteria</taxon>
        <taxon>Bacillati</taxon>
        <taxon>Bacillota</taxon>
        <taxon>Clostridia</taxon>
        <taxon>Lachnospirales</taxon>
        <taxon>Lachnospiraceae</taxon>
        <taxon>Robinsoniella</taxon>
    </lineage>
</organism>
<name>A0A4U8QCD1_9FIRM</name>
<evidence type="ECO:0000313" key="2">
    <source>
        <dbReference type="EMBL" id="TLD02760.1"/>
    </source>
</evidence>
<dbReference type="STRING" id="180332.GCA_000797495_04452"/>
<dbReference type="EMBL" id="QGQD01000006">
    <property type="protein sequence ID" value="TLD02760.1"/>
    <property type="molecule type" value="Genomic_DNA"/>
</dbReference>
<feature type="transmembrane region" description="Helical" evidence="1">
    <location>
        <begin position="21"/>
        <end position="39"/>
    </location>
</feature>
<accession>A0A4U8QCD1</accession>
<keyword evidence="3" id="KW-1185">Reference proteome</keyword>
<gene>
    <name evidence="2" type="ORF">DSM106044_00259</name>
</gene>